<dbReference type="GO" id="GO:0009279">
    <property type="term" value="C:cell outer membrane"/>
    <property type="evidence" value="ECO:0007669"/>
    <property type="project" value="UniProtKB-SubCell"/>
</dbReference>
<dbReference type="Pfam" id="PF14322">
    <property type="entry name" value="SusD-like_3"/>
    <property type="match status" value="1"/>
</dbReference>
<comment type="similarity">
    <text evidence="2">Belongs to the SusD family.</text>
</comment>
<dbReference type="EMBL" id="CP033932">
    <property type="protein sequence ID" value="AZB26885.1"/>
    <property type="molecule type" value="Genomic_DNA"/>
</dbReference>
<accession>A0A3G6TCA6</accession>
<reference evidence="10" key="1">
    <citation type="submission" date="2018-11" db="EMBL/GenBank/DDBJ databases">
        <title>Proposal to divide the Flavobacteriaceae and reorganize its genera based on Amino Acid Identity values calculated from whole genome sequences.</title>
        <authorList>
            <person name="Nicholson A.C."/>
            <person name="Gulvik C.A."/>
            <person name="Whitney A.M."/>
            <person name="Humrighouse B.W."/>
            <person name="Bell M."/>
            <person name="Holmes B."/>
            <person name="Steigerwalt A.G."/>
            <person name="Villarma A."/>
            <person name="Sheth M."/>
            <person name="Batra D."/>
            <person name="Pryor J."/>
            <person name="Bernardet J.-F."/>
            <person name="Hugo C."/>
            <person name="Kampfer P."/>
            <person name="Newman J."/>
            <person name="McQuiston J.R."/>
        </authorList>
    </citation>
    <scope>NUCLEOTIDE SEQUENCE [LARGE SCALE GENOMIC DNA]</scope>
    <source>
        <strain evidence="10">G0229</strain>
    </source>
</reference>
<dbReference type="Gene3D" id="1.25.40.390">
    <property type="match status" value="1"/>
</dbReference>
<dbReference type="Proteomes" id="UP000271193">
    <property type="component" value="Chromosome"/>
</dbReference>
<feature type="repeat" description="TPR" evidence="6">
    <location>
        <begin position="232"/>
        <end position="265"/>
    </location>
</feature>
<evidence type="ECO:0000259" key="7">
    <source>
        <dbReference type="Pfam" id="PF07980"/>
    </source>
</evidence>
<dbReference type="Pfam" id="PF07980">
    <property type="entry name" value="SusD_RagB"/>
    <property type="match status" value="1"/>
</dbReference>
<protein>
    <submittedName>
        <fullName evidence="9">RagB/SusD family nutrient uptake outer membrane protein</fullName>
    </submittedName>
</protein>
<organism evidence="9 10">
    <name type="scientific">Chryseobacterium bernardetii</name>
    <dbReference type="NCBI Taxonomy" id="1241978"/>
    <lineage>
        <taxon>Bacteria</taxon>
        <taxon>Pseudomonadati</taxon>
        <taxon>Bacteroidota</taxon>
        <taxon>Flavobacteriia</taxon>
        <taxon>Flavobacteriales</taxon>
        <taxon>Weeksellaceae</taxon>
        <taxon>Chryseobacterium group</taxon>
        <taxon>Chryseobacterium</taxon>
    </lineage>
</organism>
<dbReference type="KEGG" id="cben:EG339_21005"/>
<evidence type="ECO:0000256" key="4">
    <source>
        <dbReference type="ARBA" id="ARBA00023136"/>
    </source>
</evidence>
<keyword evidence="4" id="KW-0472">Membrane</keyword>
<dbReference type="PROSITE" id="PS50005">
    <property type="entry name" value="TPR"/>
    <property type="match status" value="1"/>
</dbReference>
<dbReference type="InterPro" id="IPR019734">
    <property type="entry name" value="TPR_rpt"/>
</dbReference>
<keyword evidence="6" id="KW-0802">TPR repeat</keyword>
<keyword evidence="10" id="KW-1185">Reference proteome</keyword>
<dbReference type="InterPro" id="IPR011990">
    <property type="entry name" value="TPR-like_helical_dom_sf"/>
</dbReference>
<evidence type="ECO:0000313" key="10">
    <source>
        <dbReference type="Proteomes" id="UP000271193"/>
    </source>
</evidence>
<comment type="subcellular location">
    <subcellularLocation>
        <location evidence="1">Cell outer membrane</location>
    </subcellularLocation>
</comment>
<feature type="domain" description="SusD-like N-terminal" evidence="8">
    <location>
        <begin position="36"/>
        <end position="243"/>
    </location>
</feature>
<dbReference type="InterPro" id="IPR033985">
    <property type="entry name" value="SusD-like_N"/>
</dbReference>
<evidence type="ECO:0000256" key="2">
    <source>
        <dbReference type="ARBA" id="ARBA00006275"/>
    </source>
</evidence>
<evidence type="ECO:0000256" key="6">
    <source>
        <dbReference type="PROSITE-ProRule" id="PRU00339"/>
    </source>
</evidence>
<keyword evidence="5" id="KW-0998">Cell outer membrane</keyword>
<gene>
    <name evidence="9" type="ORF">EG339_21005</name>
</gene>
<proteinExistence type="inferred from homology"/>
<evidence type="ECO:0000313" key="9">
    <source>
        <dbReference type="EMBL" id="AZB26885.1"/>
    </source>
</evidence>
<keyword evidence="3" id="KW-0732">Signal</keyword>
<feature type="domain" description="RagB/SusD" evidence="7">
    <location>
        <begin position="350"/>
        <end position="461"/>
    </location>
</feature>
<evidence type="ECO:0000256" key="5">
    <source>
        <dbReference type="ARBA" id="ARBA00023237"/>
    </source>
</evidence>
<evidence type="ECO:0000256" key="1">
    <source>
        <dbReference type="ARBA" id="ARBA00004442"/>
    </source>
</evidence>
<sequence>MLWGLTVTFNQTAMKKKIKLLLPLTLLFLLLSCSKEWLEEKQDIKLIIPTTLNDLSLLMNSSQFLYDGRGAMEVSCDDFDVTLEQYNSLWIDFERKLLTWTVDVFPKLGYGTTQEEWELPYVQIQACNVTLKALEKIKRTSSNIELYDRIKGSALYYRSKAFLNLAMTFCKYYDANTADTDLGIPLKINDDINEPIFRSSLKQTYQRIAEDLSLAATLLPQNAISSTHITNSGAYALLARTYLYMNDYKKAFDASQNSLNLNSYLDDYNTFDPSESYPILSKSKEVHIMIEMTTGYGTSGNSYSSIPDELYDLYDNNDLRKLLYFRKQNGKNVWRGAPIGNNLSGTATDEVFLIGAECAARLGDKVKAMEMLNTLLIKRYIKGKFLPLSASSDLDALDLILKERRKELLKRGLRFQDLKRLNKDPRYAKTLTRIVGNKVYTLPPNDKRYLFPIPQYIIDYNGIEKN</sequence>
<evidence type="ECO:0000259" key="8">
    <source>
        <dbReference type="Pfam" id="PF14322"/>
    </source>
</evidence>
<evidence type="ECO:0000256" key="3">
    <source>
        <dbReference type="ARBA" id="ARBA00022729"/>
    </source>
</evidence>
<dbReference type="SUPFAM" id="SSF48452">
    <property type="entry name" value="TPR-like"/>
    <property type="match status" value="1"/>
</dbReference>
<name>A0A3G6TCA6_9FLAO</name>
<dbReference type="AlphaFoldDB" id="A0A3G6TCA6"/>
<dbReference type="InterPro" id="IPR012944">
    <property type="entry name" value="SusD_RagB_dom"/>
</dbReference>